<dbReference type="Proteomes" id="UP000092154">
    <property type="component" value="Unassembled WGS sequence"/>
</dbReference>
<protein>
    <submittedName>
        <fullName evidence="1">Uncharacterized protein</fullName>
    </submittedName>
</protein>
<evidence type="ECO:0000313" key="2">
    <source>
        <dbReference type="Proteomes" id="UP000092154"/>
    </source>
</evidence>
<dbReference type="AlphaFoldDB" id="A0A1B7NHL8"/>
<sequence>MTHNELWLTYHQASRYNKPVTAQLVELEFQNHKLADLEDVLEHLFRQGFIEAQHRSLSYWENHSGQRLSASRVVEELLKDGAGKCPQSALKLVIADCPPHVWFSYIYTHKNAGTVVTQRVKLCPAPEAQLEIIAHLTNYIFRNNYLPARYRTVVTWQGPCGRKIEEHEKLNSLLTAGEGISETSSLRLVIGKIRHWQVAKVSLMVS</sequence>
<accession>A0A1B7NHL8</accession>
<dbReference type="InParanoid" id="A0A1B7NHL8"/>
<dbReference type="EMBL" id="KV448126">
    <property type="protein sequence ID" value="OAX44330.1"/>
    <property type="molecule type" value="Genomic_DNA"/>
</dbReference>
<keyword evidence="2" id="KW-1185">Reference proteome</keyword>
<name>A0A1B7NHL8_9AGAM</name>
<proteinExistence type="predicted"/>
<reference evidence="1 2" key="1">
    <citation type="submission" date="2016-06" db="EMBL/GenBank/DDBJ databases">
        <title>Comparative genomics of the ectomycorrhizal sister species Rhizopogon vinicolor and Rhizopogon vesiculosus (Basidiomycota: Boletales) reveals a divergence of the mating type B locus.</title>
        <authorList>
            <consortium name="DOE Joint Genome Institute"/>
            <person name="Mujic A.B."/>
            <person name="Kuo A."/>
            <person name="Tritt A."/>
            <person name="Lipzen A."/>
            <person name="Chen C."/>
            <person name="Johnson J."/>
            <person name="Sharma A."/>
            <person name="Barry K."/>
            <person name="Grigoriev I.V."/>
            <person name="Spatafora J.W."/>
        </authorList>
    </citation>
    <scope>NUCLEOTIDE SEQUENCE [LARGE SCALE GENOMIC DNA]</scope>
    <source>
        <strain evidence="1 2">AM-OR11-026</strain>
    </source>
</reference>
<dbReference type="OrthoDB" id="2887913at2759"/>
<gene>
    <name evidence="1" type="ORF">K503DRAFT_679099</name>
</gene>
<evidence type="ECO:0000313" key="1">
    <source>
        <dbReference type="EMBL" id="OAX44330.1"/>
    </source>
</evidence>
<organism evidence="1 2">
    <name type="scientific">Rhizopogon vinicolor AM-OR11-026</name>
    <dbReference type="NCBI Taxonomy" id="1314800"/>
    <lineage>
        <taxon>Eukaryota</taxon>
        <taxon>Fungi</taxon>
        <taxon>Dikarya</taxon>
        <taxon>Basidiomycota</taxon>
        <taxon>Agaricomycotina</taxon>
        <taxon>Agaricomycetes</taxon>
        <taxon>Agaricomycetidae</taxon>
        <taxon>Boletales</taxon>
        <taxon>Suillineae</taxon>
        <taxon>Rhizopogonaceae</taxon>
        <taxon>Rhizopogon</taxon>
    </lineage>
</organism>